<keyword evidence="1" id="KW-0732">Signal</keyword>
<dbReference type="PANTHER" id="PTHR33619">
    <property type="entry name" value="POLYSACCHARIDE EXPORT PROTEIN GFCE-RELATED"/>
    <property type="match status" value="1"/>
</dbReference>
<keyword evidence="4" id="KW-0614">Plasmid</keyword>
<dbReference type="InterPro" id="IPR049712">
    <property type="entry name" value="Poly_export"/>
</dbReference>
<sequence>MCLPPKSAAIQPYFFSLFVILLCIQLSSCISNKKLVYLRDEEMKLDEVKTYQPQNIEDYRIQANDVLSIEVLSPDPNVTGMFNGKGKNTNNMSFRQAEAAFFLTGYSVSEQGNVTLPFAGPIAVRGKTVTQANDAIQLEINNYLKNSTVITKLVSFNITILGEVRAPGRYTVFHSKASIFHGIGLAGDLSPRGKRQVKVIRQTDAGSDVFVVDLTDPQLLEKKAYYLQPNDIIYVEPMGAVTSRNNLSLLTTFFAGISTLVLVLNYLQ</sequence>
<dbReference type="Pfam" id="PF02563">
    <property type="entry name" value="Poly_export"/>
    <property type="match status" value="1"/>
</dbReference>
<feature type="transmembrane region" description="Helical" evidence="2">
    <location>
        <begin position="247"/>
        <end position="267"/>
    </location>
</feature>
<dbReference type="EMBL" id="AP025295">
    <property type="protein sequence ID" value="BDD01761.1"/>
    <property type="molecule type" value="Genomic_DNA"/>
</dbReference>
<keyword evidence="5" id="KW-1185">Reference proteome</keyword>
<keyword evidence="4" id="KW-0813">Transport</keyword>
<dbReference type="InterPro" id="IPR003715">
    <property type="entry name" value="Poly_export_N"/>
</dbReference>
<keyword evidence="2" id="KW-0812">Transmembrane</keyword>
<gene>
    <name evidence="4" type="ORF">PEPS_40410</name>
</gene>
<accession>A0ABM7VLA1</accession>
<keyword evidence="2" id="KW-0472">Membrane</keyword>
<evidence type="ECO:0000256" key="2">
    <source>
        <dbReference type="SAM" id="Phobius"/>
    </source>
</evidence>
<keyword evidence="2" id="KW-1133">Transmembrane helix</keyword>
<dbReference type="PANTHER" id="PTHR33619:SF3">
    <property type="entry name" value="POLYSACCHARIDE EXPORT PROTEIN GFCE-RELATED"/>
    <property type="match status" value="1"/>
</dbReference>
<geneLocation type="plasmid" evidence="4 5">
    <name>pPP3</name>
</geneLocation>
<proteinExistence type="predicted"/>
<evidence type="ECO:0000256" key="1">
    <source>
        <dbReference type="ARBA" id="ARBA00022729"/>
    </source>
</evidence>
<evidence type="ECO:0000259" key="3">
    <source>
        <dbReference type="Pfam" id="PF02563"/>
    </source>
</evidence>
<evidence type="ECO:0000313" key="4">
    <source>
        <dbReference type="EMBL" id="BDD01761.1"/>
    </source>
</evidence>
<dbReference type="Proteomes" id="UP001354989">
    <property type="component" value="Plasmid pPP3"/>
</dbReference>
<reference evidence="4 5" key="1">
    <citation type="submission" date="2021-12" db="EMBL/GenBank/DDBJ databases">
        <title>Genome sequencing of bacteria with rrn-lacking chromosome and rrn-plasmid.</title>
        <authorList>
            <person name="Anda M."/>
            <person name="Iwasaki W."/>
        </authorList>
    </citation>
    <scope>NUCLEOTIDE SEQUENCE [LARGE SCALE GENOMIC DNA]</scope>
    <source>
        <strain evidence="4 5">NBRC 101262</strain>
        <plasmid evidence="4 5">pPP3</plasmid>
    </source>
</reference>
<organism evidence="4 5">
    <name type="scientific">Persicobacter psychrovividus</name>
    <dbReference type="NCBI Taxonomy" id="387638"/>
    <lineage>
        <taxon>Bacteria</taxon>
        <taxon>Pseudomonadati</taxon>
        <taxon>Bacteroidota</taxon>
        <taxon>Cytophagia</taxon>
        <taxon>Cytophagales</taxon>
        <taxon>Persicobacteraceae</taxon>
        <taxon>Persicobacter</taxon>
    </lineage>
</organism>
<evidence type="ECO:0000313" key="5">
    <source>
        <dbReference type="Proteomes" id="UP001354989"/>
    </source>
</evidence>
<keyword evidence="4" id="KW-0762">Sugar transport</keyword>
<feature type="domain" description="Polysaccharide export protein N-terminal" evidence="3">
    <location>
        <begin position="56"/>
        <end position="150"/>
    </location>
</feature>
<dbReference type="Gene3D" id="3.10.560.10">
    <property type="entry name" value="Outer membrane lipoprotein wza domain like"/>
    <property type="match status" value="1"/>
</dbReference>
<name>A0ABM7VLA1_9BACT</name>
<protein>
    <submittedName>
        <fullName evidence="4">Sugar transporter</fullName>
    </submittedName>
</protein>